<organism evidence="2 3">
    <name type="scientific">Pseudomassariella vexata</name>
    <dbReference type="NCBI Taxonomy" id="1141098"/>
    <lineage>
        <taxon>Eukaryota</taxon>
        <taxon>Fungi</taxon>
        <taxon>Dikarya</taxon>
        <taxon>Ascomycota</taxon>
        <taxon>Pezizomycotina</taxon>
        <taxon>Sordariomycetes</taxon>
        <taxon>Xylariomycetidae</taxon>
        <taxon>Amphisphaeriales</taxon>
        <taxon>Pseudomassariaceae</taxon>
        <taxon>Pseudomassariella</taxon>
    </lineage>
</organism>
<feature type="compositionally biased region" description="Polar residues" evidence="1">
    <location>
        <begin position="47"/>
        <end position="57"/>
    </location>
</feature>
<comment type="caution">
    <text evidence="2">The sequence shown here is derived from an EMBL/GenBank/DDBJ whole genome shotgun (WGS) entry which is preliminary data.</text>
</comment>
<name>A0A1Y2E3U7_9PEZI</name>
<proteinExistence type="predicted"/>
<dbReference type="GeneID" id="63778906"/>
<feature type="region of interest" description="Disordered" evidence="1">
    <location>
        <begin position="289"/>
        <end position="313"/>
    </location>
</feature>
<gene>
    <name evidence="2" type="ORF">BCR38DRAFT_465177</name>
</gene>
<evidence type="ECO:0000256" key="1">
    <source>
        <dbReference type="SAM" id="MobiDB-lite"/>
    </source>
</evidence>
<keyword evidence="3" id="KW-1185">Reference proteome</keyword>
<feature type="region of interest" description="Disordered" evidence="1">
    <location>
        <begin position="172"/>
        <end position="199"/>
    </location>
</feature>
<protein>
    <submittedName>
        <fullName evidence="2">Uncharacterized protein</fullName>
    </submittedName>
</protein>
<dbReference type="OrthoDB" id="3641178at2759"/>
<accession>A0A1Y2E3U7</accession>
<dbReference type="InParanoid" id="A0A1Y2E3U7"/>
<dbReference type="AlphaFoldDB" id="A0A1Y2E3U7"/>
<dbReference type="EMBL" id="MCFJ01000005">
    <property type="protein sequence ID" value="ORY66230.1"/>
    <property type="molecule type" value="Genomic_DNA"/>
</dbReference>
<feature type="compositionally biased region" description="Acidic residues" evidence="1">
    <location>
        <begin position="289"/>
        <end position="299"/>
    </location>
</feature>
<sequence>MGGLIPLLLPSTAGNRASVIYNPVEAIRPATAMAQTTTTKQAHRRQQSLPTPNPTRRLSISVAPPALPLLPYTADEWKKAVNEVKRKFVNHKYRTCSARCCEILDNLKDISNVEPLHLVYLHFYAASSFEMCARPLSQSSAYRTKLLRDAKHHYETADNLILKVQETTTVQETRSFSPSNSMTSSMHSPSLSSSSASTVSTALSSPRTSVFSPGDKTEIVAKPAKKKVSFSGLPEPIEIPKPWQNWSEPYIRPDSPTLGWEEDYFLFGSQGSPAPVVPAPGPEPAVIEEEPVPQEEPETETPKVPLAAGVSSPRPDEAKFDLEAFLQTKNMIRFCAQLSALRNQVFWHRDAVNGLLAEHDDTPETPAVPELPQDLARIERLRASGWQRKRFDSRRYEVLREQVLNELGA</sequence>
<feature type="compositionally biased region" description="Low complexity" evidence="1">
    <location>
        <begin position="175"/>
        <end position="199"/>
    </location>
</feature>
<evidence type="ECO:0000313" key="2">
    <source>
        <dbReference type="EMBL" id="ORY66230.1"/>
    </source>
</evidence>
<reference evidence="2 3" key="1">
    <citation type="submission" date="2016-07" db="EMBL/GenBank/DDBJ databases">
        <title>Pervasive Adenine N6-methylation of Active Genes in Fungi.</title>
        <authorList>
            <consortium name="DOE Joint Genome Institute"/>
            <person name="Mondo S.J."/>
            <person name="Dannebaum R.O."/>
            <person name="Kuo R.C."/>
            <person name="Labutti K."/>
            <person name="Haridas S."/>
            <person name="Kuo A."/>
            <person name="Salamov A."/>
            <person name="Ahrendt S.R."/>
            <person name="Lipzen A."/>
            <person name="Sullivan W."/>
            <person name="Andreopoulos W.B."/>
            <person name="Clum A."/>
            <person name="Lindquist E."/>
            <person name="Daum C."/>
            <person name="Ramamoorthy G.K."/>
            <person name="Gryganskyi A."/>
            <person name="Culley D."/>
            <person name="Magnuson J.K."/>
            <person name="James T.Y."/>
            <person name="O'Malley M.A."/>
            <person name="Stajich J.E."/>
            <person name="Spatafora J.W."/>
            <person name="Visel A."/>
            <person name="Grigoriev I.V."/>
        </authorList>
    </citation>
    <scope>NUCLEOTIDE SEQUENCE [LARGE SCALE GENOMIC DNA]</scope>
    <source>
        <strain evidence="2 3">CBS 129021</strain>
    </source>
</reference>
<feature type="region of interest" description="Disordered" evidence="1">
    <location>
        <begin position="34"/>
        <end position="57"/>
    </location>
</feature>
<evidence type="ECO:0000313" key="3">
    <source>
        <dbReference type="Proteomes" id="UP000193689"/>
    </source>
</evidence>
<dbReference type="Proteomes" id="UP000193689">
    <property type="component" value="Unassembled WGS sequence"/>
</dbReference>
<dbReference type="RefSeq" id="XP_040717194.1">
    <property type="nucleotide sequence ID" value="XM_040862694.1"/>
</dbReference>